<dbReference type="PANTHER" id="PTHR43884">
    <property type="entry name" value="ACYL-COA DEHYDROGENASE"/>
    <property type="match status" value="1"/>
</dbReference>
<dbReference type="EMBL" id="VLKK01000016">
    <property type="protein sequence ID" value="TWH91446.1"/>
    <property type="molecule type" value="Genomic_DNA"/>
</dbReference>
<evidence type="ECO:0000256" key="1">
    <source>
        <dbReference type="ARBA" id="ARBA00001974"/>
    </source>
</evidence>
<evidence type="ECO:0000259" key="8">
    <source>
        <dbReference type="Pfam" id="PF02770"/>
    </source>
</evidence>
<dbReference type="InterPro" id="IPR036250">
    <property type="entry name" value="AcylCo_DH-like_C"/>
</dbReference>
<dbReference type="Pfam" id="PF02771">
    <property type="entry name" value="Acyl-CoA_dh_N"/>
    <property type="match status" value="1"/>
</dbReference>
<comment type="cofactor">
    <cofactor evidence="1 6">
        <name>FAD</name>
        <dbReference type="ChEBI" id="CHEBI:57692"/>
    </cofactor>
</comment>
<comment type="caution">
    <text evidence="10">The sequence shown here is derived from an EMBL/GenBank/DDBJ whole genome shotgun (WGS) entry which is preliminary data.</text>
</comment>
<accession>A0A562K7U3</accession>
<dbReference type="RefSeq" id="WP_021246197.1">
    <property type="nucleotide sequence ID" value="NZ_JACIIY010000036.1"/>
</dbReference>
<evidence type="ECO:0000256" key="4">
    <source>
        <dbReference type="ARBA" id="ARBA00022827"/>
    </source>
</evidence>
<keyword evidence="11" id="KW-1185">Reference proteome</keyword>
<evidence type="ECO:0000256" key="2">
    <source>
        <dbReference type="ARBA" id="ARBA00009347"/>
    </source>
</evidence>
<dbReference type="InterPro" id="IPR009075">
    <property type="entry name" value="AcylCo_DH/oxidase_C"/>
</dbReference>
<evidence type="ECO:0000259" key="7">
    <source>
        <dbReference type="Pfam" id="PF00441"/>
    </source>
</evidence>
<dbReference type="Gene3D" id="2.40.110.10">
    <property type="entry name" value="Butyryl-CoA Dehydrogenase, subunit A, domain 2"/>
    <property type="match status" value="1"/>
</dbReference>
<dbReference type="GO" id="GO:0003995">
    <property type="term" value="F:acyl-CoA dehydrogenase activity"/>
    <property type="evidence" value="ECO:0007669"/>
    <property type="project" value="TreeGrafter"/>
</dbReference>
<protein>
    <submittedName>
        <fullName evidence="10">Alkylation response protein AidB-like acyl-CoA dehydrogenase</fullName>
    </submittedName>
</protein>
<comment type="similarity">
    <text evidence="2 6">Belongs to the acyl-CoA dehydrogenase family.</text>
</comment>
<dbReference type="GO" id="GO:0050660">
    <property type="term" value="F:flavin adenine dinucleotide binding"/>
    <property type="evidence" value="ECO:0007669"/>
    <property type="project" value="InterPro"/>
</dbReference>
<keyword evidence="5 6" id="KW-0560">Oxidoreductase</keyword>
<keyword evidence="4 6" id="KW-0274">FAD</keyword>
<evidence type="ECO:0000259" key="9">
    <source>
        <dbReference type="Pfam" id="PF02771"/>
    </source>
</evidence>
<dbReference type="GO" id="GO:0033539">
    <property type="term" value="P:fatty acid beta-oxidation using acyl-CoA dehydrogenase"/>
    <property type="evidence" value="ECO:0007669"/>
    <property type="project" value="TreeGrafter"/>
</dbReference>
<evidence type="ECO:0000313" key="10">
    <source>
        <dbReference type="EMBL" id="TWH91446.1"/>
    </source>
</evidence>
<dbReference type="InterPro" id="IPR037069">
    <property type="entry name" value="AcylCoA_DH/ox_N_sf"/>
</dbReference>
<dbReference type="PANTHER" id="PTHR43884:SF12">
    <property type="entry name" value="ISOVALERYL-COA DEHYDROGENASE, MITOCHONDRIAL-RELATED"/>
    <property type="match status" value="1"/>
</dbReference>
<name>A0A562K7U3_SPHWJ</name>
<dbReference type="PIRSF" id="PIRSF016578">
    <property type="entry name" value="HsaA"/>
    <property type="match status" value="1"/>
</dbReference>
<dbReference type="Proteomes" id="UP000316624">
    <property type="component" value="Unassembled WGS sequence"/>
</dbReference>
<reference evidence="10 11" key="1">
    <citation type="journal article" date="2015" name="Stand. Genomic Sci.">
        <title>Genomic Encyclopedia of Bacterial and Archaeal Type Strains, Phase III: the genomes of soil and plant-associated and newly described type strains.</title>
        <authorList>
            <person name="Whitman W.B."/>
            <person name="Woyke T."/>
            <person name="Klenk H.P."/>
            <person name="Zhou Y."/>
            <person name="Lilburn T.G."/>
            <person name="Beck B.J."/>
            <person name="De Vos P."/>
            <person name="Vandamme P."/>
            <person name="Eisen J.A."/>
            <person name="Garrity G."/>
            <person name="Hugenholtz P."/>
            <person name="Kyrpides N.C."/>
        </authorList>
    </citation>
    <scope>NUCLEOTIDE SEQUENCE [LARGE SCALE GENOMIC DNA]</scope>
    <source>
        <strain evidence="10 11">CGMCC 1.7748</strain>
    </source>
</reference>
<gene>
    <name evidence="10" type="ORF">IQ35_03260</name>
</gene>
<dbReference type="Gene3D" id="1.10.540.10">
    <property type="entry name" value="Acyl-CoA dehydrogenase/oxidase, N-terminal domain"/>
    <property type="match status" value="1"/>
</dbReference>
<feature type="domain" description="Acyl-CoA oxidase/dehydrogenase middle" evidence="8">
    <location>
        <begin position="123"/>
        <end position="215"/>
    </location>
</feature>
<dbReference type="InterPro" id="IPR046373">
    <property type="entry name" value="Acyl-CoA_Oxase/DH_mid-dom_sf"/>
</dbReference>
<keyword evidence="3 6" id="KW-0285">Flavoprotein</keyword>
<proteinExistence type="inferred from homology"/>
<dbReference type="GO" id="GO:0046359">
    <property type="term" value="P:butyrate catabolic process"/>
    <property type="evidence" value="ECO:0007669"/>
    <property type="project" value="TreeGrafter"/>
</dbReference>
<dbReference type="InterPro" id="IPR006091">
    <property type="entry name" value="Acyl-CoA_Oxase/DH_mid-dom"/>
</dbReference>
<evidence type="ECO:0000256" key="5">
    <source>
        <dbReference type="ARBA" id="ARBA00023002"/>
    </source>
</evidence>
<dbReference type="FunFam" id="1.20.140.10:FF:000001">
    <property type="entry name" value="Acyl-CoA dehydrogenase"/>
    <property type="match status" value="1"/>
</dbReference>
<evidence type="ECO:0000256" key="3">
    <source>
        <dbReference type="ARBA" id="ARBA00022630"/>
    </source>
</evidence>
<dbReference type="Pfam" id="PF02770">
    <property type="entry name" value="Acyl-CoA_dh_M"/>
    <property type="match status" value="1"/>
</dbReference>
<dbReference type="Gene3D" id="1.20.140.10">
    <property type="entry name" value="Butyryl-CoA Dehydrogenase, subunit A, domain 3"/>
    <property type="match status" value="1"/>
</dbReference>
<feature type="domain" description="Acyl-CoA dehydrogenase/oxidase N-terminal" evidence="9">
    <location>
        <begin position="6"/>
        <end position="118"/>
    </location>
</feature>
<dbReference type="SUPFAM" id="SSF47203">
    <property type="entry name" value="Acyl-CoA dehydrogenase C-terminal domain-like"/>
    <property type="match status" value="1"/>
</dbReference>
<dbReference type="InterPro" id="IPR013786">
    <property type="entry name" value="AcylCoA_DH/ox_N"/>
</dbReference>
<evidence type="ECO:0000313" key="11">
    <source>
        <dbReference type="Proteomes" id="UP000316624"/>
    </source>
</evidence>
<dbReference type="SUPFAM" id="SSF56645">
    <property type="entry name" value="Acyl-CoA dehydrogenase NM domain-like"/>
    <property type="match status" value="1"/>
</dbReference>
<dbReference type="Pfam" id="PF00441">
    <property type="entry name" value="Acyl-CoA_dh_1"/>
    <property type="match status" value="1"/>
</dbReference>
<dbReference type="InterPro" id="IPR009100">
    <property type="entry name" value="AcylCoA_DH/oxidase_NM_dom_sf"/>
</dbReference>
<dbReference type="AlphaFoldDB" id="A0A562K7U3"/>
<sequence length="384" mass="41807">MHFGLTEEQEQQRDATRRIADKLFAPNEALWEEDINYSLVALQRLGENGLLGLNLSPEYGGLGLPPLDVAICIEEMAKVSPQASSLMALTSIGQAYYLEKFADESLRQKYLPAICRGEATVSIGISEPEAGTAATAMRTRAHIQNGKIVINGRKHYVSNAKDASVFIIYARLDDKPGAGAIGAILVPADAPGFRIERLSKNMGGSYQADLTFDDCTVPEDHILAGPGAFAALSHIYNLERLGGSAGMLGIATGAYERALDYVQTREQFGKALIEFQAVQLKIADMATQLEAARLMVYRALSRTPDGMPTAYDASTTKIFVNEVARKVTDDAIQLFGGAGYLQETGIERLYRYVRGYSIAGGTLDIHRTMVAGWVSGRHFSQWSQ</sequence>
<evidence type="ECO:0000256" key="6">
    <source>
        <dbReference type="RuleBase" id="RU362125"/>
    </source>
</evidence>
<feature type="domain" description="Acyl-CoA dehydrogenase/oxidase C-terminal" evidence="7">
    <location>
        <begin position="236"/>
        <end position="372"/>
    </location>
</feature>
<organism evidence="10 11">
    <name type="scientific">Sphingobium wenxiniae (strain DSM 21828 / CGMCC 1.7748 / JZ-1)</name>
    <dbReference type="NCBI Taxonomy" id="595605"/>
    <lineage>
        <taxon>Bacteria</taxon>
        <taxon>Pseudomonadati</taxon>
        <taxon>Pseudomonadota</taxon>
        <taxon>Alphaproteobacteria</taxon>
        <taxon>Sphingomonadales</taxon>
        <taxon>Sphingomonadaceae</taxon>
        <taxon>Sphingobium</taxon>
    </lineage>
</organism>